<dbReference type="Proteomes" id="UP000266934">
    <property type="component" value="Chromosome"/>
</dbReference>
<gene>
    <name evidence="7" type="ORF">BLTE_08500</name>
</gene>
<feature type="transmembrane region" description="Helical" evidence="6">
    <location>
        <begin position="125"/>
        <end position="144"/>
    </location>
</feature>
<dbReference type="Pfam" id="PF01594">
    <property type="entry name" value="AI-2E_transport"/>
    <property type="match status" value="1"/>
</dbReference>
<feature type="transmembrane region" description="Helical" evidence="6">
    <location>
        <begin position="46"/>
        <end position="68"/>
    </location>
</feature>
<dbReference type="GO" id="GO:0055085">
    <property type="term" value="P:transmembrane transport"/>
    <property type="evidence" value="ECO:0007669"/>
    <property type="project" value="TreeGrafter"/>
</dbReference>
<keyword evidence="4 6" id="KW-1133">Transmembrane helix</keyword>
<keyword evidence="3 6" id="KW-0812">Transmembrane</keyword>
<feature type="transmembrane region" description="Helical" evidence="6">
    <location>
        <begin position="245"/>
        <end position="262"/>
    </location>
</feature>
<reference evidence="7 8" key="1">
    <citation type="submission" date="2018-08" db="EMBL/GenBank/DDBJ databases">
        <title>Complete genome sequencing of Blastochloris tepida GI.</title>
        <authorList>
            <person name="Tsukatani Y."/>
            <person name="Mori H."/>
        </authorList>
    </citation>
    <scope>NUCLEOTIDE SEQUENCE [LARGE SCALE GENOMIC DNA]</scope>
    <source>
        <strain evidence="7 8">GI</strain>
    </source>
</reference>
<dbReference type="InterPro" id="IPR002549">
    <property type="entry name" value="AI-2E-like"/>
</dbReference>
<comment type="subcellular location">
    <subcellularLocation>
        <location evidence="1">Membrane</location>
        <topology evidence="1">Multi-pass membrane protein</topology>
    </subcellularLocation>
</comment>
<evidence type="ECO:0000256" key="5">
    <source>
        <dbReference type="ARBA" id="ARBA00023136"/>
    </source>
</evidence>
<evidence type="ECO:0000256" key="6">
    <source>
        <dbReference type="SAM" id="Phobius"/>
    </source>
</evidence>
<accession>A0A348FXY2</accession>
<evidence type="ECO:0000256" key="1">
    <source>
        <dbReference type="ARBA" id="ARBA00004141"/>
    </source>
</evidence>
<evidence type="ECO:0000313" key="7">
    <source>
        <dbReference type="EMBL" id="BBF92165.1"/>
    </source>
</evidence>
<protein>
    <submittedName>
        <fullName evidence="7">AI-2E family transporter</fullName>
    </submittedName>
</protein>
<organism evidence="7 8">
    <name type="scientific">Blastochloris tepida</name>
    <dbReference type="NCBI Taxonomy" id="2233851"/>
    <lineage>
        <taxon>Bacteria</taxon>
        <taxon>Pseudomonadati</taxon>
        <taxon>Pseudomonadota</taxon>
        <taxon>Alphaproteobacteria</taxon>
        <taxon>Hyphomicrobiales</taxon>
        <taxon>Blastochloridaceae</taxon>
        <taxon>Blastochloris</taxon>
    </lineage>
</organism>
<comment type="similarity">
    <text evidence="2">Belongs to the autoinducer-2 exporter (AI-2E) (TC 2.A.86) family.</text>
</comment>
<proteinExistence type="inferred from homology"/>
<dbReference type="AlphaFoldDB" id="A0A348FXY2"/>
<evidence type="ECO:0000313" key="8">
    <source>
        <dbReference type="Proteomes" id="UP000266934"/>
    </source>
</evidence>
<feature type="transmembrane region" description="Helical" evidence="6">
    <location>
        <begin position="205"/>
        <end position="233"/>
    </location>
</feature>
<evidence type="ECO:0000256" key="3">
    <source>
        <dbReference type="ARBA" id="ARBA00022692"/>
    </source>
</evidence>
<feature type="transmembrane region" description="Helical" evidence="6">
    <location>
        <begin position="12"/>
        <end position="34"/>
    </location>
</feature>
<dbReference type="KEGG" id="blag:BLTE_08500"/>
<dbReference type="GO" id="GO:0016020">
    <property type="term" value="C:membrane"/>
    <property type="evidence" value="ECO:0007669"/>
    <property type="project" value="UniProtKB-SubCell"/>
</dbReference>
<dbReference type="PANTHER" id="PTHR21716:SF64">
    <property type="entry name" value="AI-2 TRANSPORT PROTEIN TQSA"/>
    <property type="match status" value="1"/>
</dbReference>
<evidence type="ECO:0000256" key="2">
    <source>
        <dbReference type="ARBA" id="ARBA00009773"/>
    </source>
</evidence>
<evidence type="ECO:0000256" key="4">
    <source>
        <dbReference type="ARBA" id="ARBA00022989"/>
    </source>
</evidence>
<feature type="transmembrane region" description="Helical" evidence="6">
    <location>
        <begin position="282"/>
        <end position="307"/>
    </location>
</feature>
<name>A0A348FXY2_9HYPH</name>
<keyword evidence="8" id="KW-1185">Reference proteome</keyword>
<feature type="transmembrane region" description="Helical" evidence="6">
    <location>
        <begin position="179"/>
        <end position="199"/>
    </location>
</feature>
<sequence length="323" mass="35795">MFTAFLVCAALYFARAVIEPIAFALVGIALVWPIQKALERRTSKNIALFVTITINLIVIIALASAIVWSVGDVVHWIIANISRFQSAYMQASQWLEGQGIFVTDGMQKYDAGYFVEFLQGVALQLNYLVGFSIVVFVLLTFGLAELVHSGARFNDLAQRTGWDIPAISEDIATKIRKYMLIRSAASLITGLAAFLYTMYLGIDLAIAWGVISFILNFIPYFGSVIAVAFPVLFSAVQFESWQVPVALFGGLYMIKFLIGNYFEPIVASKAFSVSPFVMLVAFFFWSFLWGIPGAFIGLPITIAMITICDHHASTRWIVKLLST</sequence>
<dbReference type="EMBL" id="AP018907">
    <property type="protein sequence ID" value="BBF92165.1"/>
    <property type="molecule type" value="Genomic_DNA"/>
</dbReference>
<dbReference type="PANTHER" id="PTHR21716">
    <property type="entry name" value="TRANSMEMBRANE PROTEIN"/>
    <property type="match status" value="1"/>
</dbReference>
<keyword evidence="5 6" id="KW-0472">Membrane</keyword>